<dbReference type="AlphaFoldDB" id="A0A918C6W2"/>
<dbReference type="EMBL" id="BMSX01000005">
    <property type="protein sequence ID" value="GGR08662.1"/>
    <property type="molecule type" value="Genomic_DNA"/>
</dbReference>
<sequence length="60" mass="6668">MRYWATFTGRGDPNGHGQPDWPTYQGGGNSTVQLSPDNVSTMPDYAAEHHCAFWRTLGRA</sequence>
<reference evidence="2" key="1">
    <citation type="journal article" date="2014" name="Int. J. Syst. Evol. Microbiol.">
        <title>Complete genome sequence of Corynebacterium casei LMG S-19264T (=DSM 44701T), isolated from a smear-ripened cheese.</title>
        <authorList>
            <consortium name="US DOE Joint Genome Institute (JGI-PGF)"/>
            <person name="Walter F."/>
            <person name="Albersmeier A."/>
            <person name="Kalinowski J."/>
            <person name="Ruckert C."/>
        </authorList>
    </citation>
    <scope>NUCLEOTIDE SEQUENCE</scope>
    <source>
        <strain evidence="2">JCM 4346</strain>
    </source>
</reference>
<name>A0A918C6W2_9ACTN</name>
<proteinExistence type="predicted"/>
<protein>
    <submittedName>
        <fullName evidence="2">Uncharacterized protein</fullName>
    </submittedName>
</protein>
<accession>A0A918C6W2</accession>
<keyword evidence="3" id="KW-1185">Reference proteome</keyword>
<organism evidence="2 3">
    <name type="scientific">Streptomyces aurantiogriseus</name>
    <dbReference type="NCBI Taxonomy" id="66870"/>
    <lineage>
        <taxon>Bacteria</taxon>
        <taxon>Bacillati</taxon>
        <taxon>Actinomycetota</taxon>
        <taxon>Actinomycetes</taxon>
        <taxon>Kitasatosporales</taxon>
        <taxon>Streptomycetaceae</taxon>
        <taxon>Streptomyces</taxon>
    </lineage>
</organism>
<reference evidence="2" key="2">
    <citation type="submission" date="2020-09" db="EMBL/GenBank/DDBJ databases">
        <authorList>
            <person name="Sun Q."/>
            <person name="Ohkuma M."/>
        </authorList>
    </citation>
    <scope>NUCLEOTIDE SEQUENCE</scope>
    <source>
        <strain evidence="2">JCM 4346</strain>
    </source>
</reference>
<dbReference type="Proteomes" id="UP000658320">
    <property type="component" value="Unassembled WGS sequence"/>
</dbReference>
<gene>
    <name evidence="2" type="ORF">GCM10010251_25370</name>
</gene>
<comment type="caution">
    <text evidence="2">The sequence shown here is derived from an EMBL/GenBank/DDBJ whole genome shotgun (WGS) entry which is preliminary data.</text>
</comment>
<feature type="region of interest" description="Disordered" evidence="1">
    <location>
        <begin position="1"/>
        <end position="36"/>
    </location>
</feature>
<dbReference type="Gene3D" id="3.40.50.1820">
    <property type="entry name" value="alpha/beta hydrolase"/>
    <property type="match status" value="1"/>
</dbReference>
<dbReference type="SUPFAM" id="SSF53474">
    <property type="entry name" value="alpha/beta-Hydrolases"/>
    <property type="match status" value="1"/>
</dbReference>
<dbReference type="RefSeq" id="WP_189935471.1">
    <property type="nucleotide sequence ID" value="NZ_BMSX01000005.1"/>
</dbReference>
<dbReference type="InterPro" id="IPR029058">
    <property type="entry name" value="AB_hydrolase_fold"/>
</dbReference>
<evidence type="ECO:0000313" key="2">
    <source>
        <dbReference type="EMBL" id="GGR08662.1"/>
    </source>
</evidence>
<evidence type="ECO:0000256" key="1">
    <source>
        <dbReference type="SAM" id="MobiDB-lite"/>
    </source>
</evidence>
<evidence type="ECO:0000313" key="3">
    <source>
        <dbReference type="Proteomes" id="UP000658320"/>
    </source>
</evidence>